<dbReference type="EMBL" id="MHSH01000002">
    <property type="protein sequence ID" value="OHA42615.1"/>
    <property type="molecule type" value="Genomic_DNA"/>
</dbReference>
<feature type="region of interest" description="Disordered" evidence="1">
    <location>
        <begin position="150"/>
        <end position="176"/>
    </location>
</feature>
<protein>
    <submittedName>
        <fullName evidence="3">Uncharacterized protein</fullName>
    </submittedName>
</protein>
<accession>A0A1G2P2P3</accession>
<gene>
    <name evidence="3" type="ORF">A3H68_02225</name>
</gene>
<comment type="caution">
    <text evidence="3">The sequence shown here is derived from an EMBL/GenBank/DDBJ whole genome shotgun (WGS) entry which is preliminary data.</text>
</comment>
<evidence type="ECO:0000256" key="2">
    <source>
        <dbReference type="SAM" id="Phobius"/>
    </source>
</evidence>
<name>A0A1G2P2P3_9BACT</name>
<evidence type="ECO:0000256" key="1">
    <source>
        <dbReference type="SAM" id="MobiDB-lite"/>
    </source>
</evidence>
<reference evidence="3 4" key="1">
    <citation type="journal article" date="2016" name="Nat. Commun.">
        <title>Thousands of microbial genomes shed light on interconnected biogeochemical processes in an aquifer system.</title>
        <authorList>
            <person name="Anantharaman K."/>
            <person name="Brown C.T."/>
            <person name="Hug L.A."/>
            <person name="Sharon I."/>
            <person name="Castelle C.J."/>
            <person name="Probst A.J."/>
            <person name="Thomas B.C."/>
            <person name="Singh A."/>
            <person name="Wilkins M.J."/>
            <person name="Karaoz U."/>
            <person name="Brodie E.L."/>
            <person name="Williams K.H."/>
            <person name="Hubbard S.S."/>
            <person name="Banfield J.F."/>
        </authorList>
    </citation>
    <scope>NUCLEOTIDE SEQUENCE [LARGE SCALE GENOMIC DNA]</scope>
</reference>
<proteinExistence type="predicted"/>
<keyword evidence="2" id="KW-0472">Membrane</keyword>
<dbReference type="Proteomes" id="UP000176429">
    <property type="component" value="Unassembled WGS sequence"/>
</dbReference>
<keyword evidence="2" id="KW-1133">Transmembrane helix</keyword>
<feature type="transmembrane region" description="Helical" evidence="2">
    <location>
        <begin position="34"/>
        <end position="54"/>
    </location>
</feature>
<keyword evidence="2" id="KW-0812">Transmembrane</keyword>
<organism evidence="3 4">
    <name type="scientific">Candidatus Taylorbacteria bacterium RIFCSPLOWO2_02_FULL_46_40</name>
    <dbReference type="NCBI Taxonomy" id="1802329"/>
    <lineage>
        <taxon>Bacteria</taxon>
        <taxon>Candidatus Tayloriibacteriota</taxon>
    </lineage>
</organism>
<dbReference type="AlphaFoldDB" id="A0A1G2P2P3"/>
<evidence type="ECO:0000313" key="3">
    <source>
        <dbReference type="EMBL" id="OHA42615.1"/>
    </source>
</evidence>
<sequence>MRLPPPQHRFWGVALGGVDNPKVKMQKLKIKIKNCLLCVVILLAGCLPVFIVSAEIVVNETNSVSLETNVSVMANSGGNDAGGGGIGQGEAFVRIDSETVVNGEVVESYSVNKSADPEEAKVEALYKFGTTTNGADVSVGVEVKARYRDTASSSNSDELATDGSATTTSKDPDGKSNSFLTKVLETVSVLINYVFSIFS</sequence>
<evidence type="ECO:0000313" key="4">
    <source>
        <dbReference type="Proteomes" id="UP000176429"/>
    </source>
</evidence>